<evidence type="ECO:0000256" key="8">
    <source>
        <dbReference type="SAM" id="Phobius"/>
    </source>
</evidence>
<dbReference type="PANTHER" id="PTHR21716">
    <property type="entry name" value="TRANSMEMBRANE PROTEIN"/>
    <property type="match status" value="1"/>
</dbReference>
<dbReference type="GO" id="GO:0055085">
    <property type="term" value="P:transmembrane transport"/>
    <property type="evidence" value="ECO:0007669"/>
    <property type="project" value="TreeGrafter"/>
</dbReference>
<accession>A0A9W6FPR8</accession>
<evidence type="ECO:0000256" key="5">
    <source>
        <dbReference type="ARBA" id="ARBA00022692"/>
    </source>
</evidence>
<keyword evidence="10" id="KW-1185">Reference proteome</keyword>
<feature type="transmembrane region" description="Helical" evidence="8">
    <location>
        <begin position="267"/>
        <end position="300"/>
    </location>
</feature>
<feature type="transmembrane region" description="Helical" evidence="8">
    <location>
        <begin position="84"/>
        <end position="105"/>
    </location>
</feature>
<comment type="caution">
    <text evidence="9">The sequence shown here is derived from an EMBL/GenBank/DDBJ whole genome shotgun (WGS) entry which is preliminary data.</text>
</comment>
<proteinExistence type="inferred from homology"/>
<reference evidence="9" key="1">
    <citation type="submission" date="2022-12" db="EMBL/GenBank/DDBJ databases">
        <title>Reference genome sequencing for broad-spectrum identification of bacterial and archaeal isolates by mass spectrometry.</title>
        <authorList>
            <person name="Sekiguchi Y."/>
            <person name="Tourlousse D.M."/>
        </authorList>
    </citation>
    <scope>NUCLEOTIDE SEQUENCE</scope>
    <source>
        <strain evidence="9">14</strain>
    </source>
</reference>
<comment type="subcellular location">
    <subcellularLocation>
        <location evidence="1">Cell membrane</location>
        <topology evidence="1">Multi-pass membrane protein</topology>
    </subcellularLocation>
</comment>
<feature type="transmembrane region" description="Helical" evidence="8">
    <location>
        <begin position="230"/>
        <end position="261"/>
    </location>
</feature>
<evidence type="ECO:0000256" key="6">
    <source>
        <dbReference type="ARBA" id="ARBA00022989"/>
    </source>
</evidence>
<keyword evidence="6 8" id="KW-1133">Transmembrane helix</keyword>
<keyword evidence="3" id="KW-0813">Transport</keyword>
<evidence type="ECO:0000256" key="2">
    <source>
        <dbReference type="ARBA" id="ARBA00009773"/>
    </source>
</evidence>
<keyword evidence="5 8" id="KW-0812">Transmembrane</keyword>
<dbReference type="PANTHER" id="PTHR21716:SF53">
    <property type="entry name" value="PERMEASE PERM-RELATED"/>
    <property type="match status" value="1"/>
</dbReference>
<keyword evidence="7 8" id="KW-0472">Membrane</keyword>
<feature type="transmembrane region" description="Helical" evidence="8">
    <location>
        <begin position="171"/>
        <end position="190"/>
    </location>
</feature>
<dbReference type="EMBL" id="BSDP01000001">
    <property type="protein sequence ID" value="GLI28319.1"/>
    <property type="molecule type" value="Genomic_DNA"/>
</dbReference>
<gene>
    <name evidence="9" type="ORF">ARHIZOSPH14_25610</name>
</gene>
<evidence type="ECO:0000256" key="3">
    <source>
        <dbReference type="ARBA" id="ARBA00022448"/>
    </source>
</evidence>
<dbReference type="Proteomes" id="UP001144396">
    <property type="component" value="Unassembled WGS sequence"/>
</dbReference>
<dbReference type="AlphaFoldDB" id="A0A9W6FPR8"/>
<dbReference type="Pfam" id="PF01594">
    <property type="entry name" value="AI-2E_transport"/>
    <property type="match status" value="1"/>
</dbReference>
<dbReference type="InterPro" id="IPR002549">
    <property type="entry name" value="AI-2E-like"/>
</dbReference>
<evidence type="ECO:0000313" key="9">
    <source>
        <dbReference type="EMBL" id="GLI28319.1"/>
    </source>
</evidence>
<dbReference type="GO" id="GO:0005886">
    <property type="term" value="C:plasma membrane"/>
    <property type="evidence" value="ECO:0007669"/>
    <property type="project" value="UniProtKB-SubCell"/>
</dbReference>
<organism evidence="9 10">
    <name type="scientific">Agromyces rhizosphaerae</name>
    <dbReference type="NCBI Taxonomy" id="88374"/>
    <lineage>
        <taxon>Bacteria</taxon>
        <taxon>Bacillati</taxon>
        <taxon>Actinomycetota</taxon>
        <taxon>Actinomycetes</taxon>
        <taxon>Micrococcales</taxon>
        <taxon>Microbacteriaceae</taxon>
        <taxon>Agromyces</taxon>
    </lineage>
</organism>
<keyword evidence="4" id="KW-1003">Cell membrane</keyword>
<evidence type="ECO:0000256" key="4">
    <source>
        <dbReference type="ARBA" id="ARBA00022475"/>
    </source>
</evidence>
<evidence type="ECO:0000256" key="1">
    <source>
        <dbReference type="ARBA" id="ARBA00004651"/>
    </source>
</evidence>
<name>A0A9W6FPR8_9MICO</name>
<feature type="transmembrane region" description="Helical" evidence="8">
    <location>
        <begin position="30"/>
        <end position="48"/>
    </location>
</feature>
<evidence type="ECO:0000256" key="7">
    <source>
        <dbReference type="ARBA" id="ARBA00023136"/>
    </source>
</evidence>
<comment type="similarity">
    <text evidence="2">Belongs to the autoinducer-2 exporter (AI-2E) (TC 2.A.86) family.</text>
</comment>
<feature type="transmembrane region" description="Helical" evidence="8">
    <location>
        <begin position="54"/>
        <end position="72"/>
    </location>
</feature>
<evidence type="ECO:0000313" key="10">
    <source>
        <dbReference type="Proteomes" id="UP001144396"/>
    </source>
</evidence>
<sequence>MFGRKRDADAPEPPEIEESIPPAMRLAAAWSWRLLLVGAVLAVVIFLIIQLRLIIIPLLVAVLLGALLVPFVQWLRHHRWPKWLAVTVAMLGTIAAVAGLLTLGISQIVRAYSELEAQTLVAWDDLQGWLLDGPLHITQQQVDDFLAQIFETIQQDSGIFISGALSVGSTLGHFIAGMLLALFATLFILIDGRGIWNWMVSVMPRRARAAVNGAGEAGWSTLRNFVRVQILVASIDAIGIATGAFLLGVPLAIPIGILVFLGSFVPFVGAIVTGALAVFVALVYNGWVIALLMLGVVLLVQQIEGHVLQPLIMGTAVKVHPLGVVIAVATGSLLAGIPGALFAVPIAAVANVMILYVSSGVWKNQAPPPATIRSPLWTTVPQEVRGFSRRKRNET</sequence>
<protein>
    <submittedName>
        <fullName evidence="9">AI-2E family transporter</fullName>
    </submittedName>
</protein>